<reference evidence="3 4" key="1">
    <citation type="journal article" date="2020" name="Nat. Food">
        <title>A phased Vanilla planifolia genome enables genetic improvement of flavour and production.</title>
        <authorList>
            <person name="Hasing T."/>
            <person name="Tang H."/>
            <person name="Brym M."/>
            <person name="Khazi F."/>
            <person name="Huang T."/>
            <person name="Chambers A.H."/>
        </authorList>
    </citation>
    <scope>NUCLEOTIDE SEQUENCE [LARGE SCALE GENOMIC DNA]</scope>
    <source>
        <tissue evidence="2">Leaf</tissue>
    </source>
</reference>
<evidence type="ECO:0000313" key="1">
    <source>
        <dbReference type="EMBL" id="KAG0479891.1"/>
    </source>
</evidence>
<dbReference type="PANTHER" id="PTHR34130:SF5">
    <property type="entry name" value="OS08G0243800 PROTEIN"/>
    <property type="match status" value="1"/>
</dbReference>
<dbReference type="Proteomes" id="UP000636800">
    <property type="component" value="Chromosome 5"/>
</dbReference>
<dbReference type="EMBL" id="JADCNL010000005">
    <property type="protein sequence ID" value="KAG0479891.1"/>
    <property type="molecule type" value="Genomic_DNA"/>
</dbReference>
<comment type="caution">
    <text evidence="2">The sequence shown here is derived from an EMBL/GenBank/DDBJ whole genome shotgun (WGS) entry which is preliminary data.</text>
</comment>
<evidence type="ECO:0000313" key="2">
    <source>
        <dbReference type="EMBL" id="KAG0482428.1"/>
    </source>
</evidence>
<dbReference type="PANTHER" id="PTHR34130">
    <property type="entry name" value="OS08G0243800 PROTEIN"/>
    <property type="match status" value="1"/>
</dbReference>
<evidence type="ECO:0000313" key="3">
    <source>
        <dbReference type="Proteomes" id="UP000636800"/>
    </source>
</evidence>
<keyword evidence="3" id="KW-1185">Reference proteome</keyword>
<dbReference type="EMBL" id="JADCNM010000005">
    <property type="protein sequence ID" value="KAG0482428.1"/>
    <property type="molecule type" value="Genomic_DNA"/>
</dbReference>
<dbReference type="AlphaFoldDB" id="A0A835R2I7"/>
<sequence length="182" mass="20887">MEIVHKPLEFDGSSSFSKPDIFDFSFKVPQAAEEMYAADEIFLHGQLLPFNPSVQRPSTAKAKRAKLQTLSHRRAESLNSLDHRRREDAWAAEYERLRRAGSDTRAVVGAERRPRWLIFVLGAVRFPAEMEMKEIKTRQRRREAPAVSAAGHCWRRIRWGILHSLSCRAADSIAVVQQRYAA</sequence>
<proteinExistence type="predicted"/>
<dbReference type="OrthoDB" id="752671at2759"/>
<accession>A0A835R2I7</accession>
<gene>
    <name evidence="2" type="ORF">HPP92_010512</name>
    <name evidence="1" type="ORF">HPP92_010749</name>
</gene>
<protein>
    <submittedName>
        <fullName evidence="2">Uncharacterized protein</fullName>
    </submittedName>
</protein>
<organism evidence="2 4">
    <name type="scientific">Vanilla planifolia</name>
    <name type="common">Vanilla</name>
    <dbReference type="NCBI Taxonomy" id="51239"/>
    <lineage>
        <taxon>Eukaryota</taxon>
        <taxon>Viridiplantae</taxon>
        <taxon>Streptophyta</taxon>
        <taxon>Embryophyta</taxon>
        <taxon>Tracheophyta</taxon>
        <taxon>Spermatophyta</taxon>
        <taxon>Magnoliopsida</taxon>
        <taxon>Liliopsida</taxon>
        <taxon>Asparagales</taxon>
        <taxon>Orchidaceae</taxon>
        <taxon>Vanilloideae</taxon>
        <taxon>Vanilleae</taxon>
        <taxon>Vanilla</taxon>
    </lineage>
</organism>
<evidence type="ECO:0000313" key="4">
    <source>
        <dbReference type="Proteomes" id="UP000639772"/>
    </source>
</evidence>
<name>A0A835R2I7_VANPL</name>
<dbReference type="Proteomes" id="UP000639772">
    <property type="component" value="Unassembled WGS sequence"/>
</dbReference>